<dbReference type="AlphaFoldDB" id="A0A0D2KQF2"/>
<accession>A0A0D2KQF2</accession>
<dbReference type="PANTHER" id="PTHR35100:SF1">
    <property type="entry name" value="F15H11.13 PROTEIN"/>
    <property type="match status" value="1"/>
</dbReference>
<dbReference type="GeneID" id="25727237"/>
<protein>
    <submittedName>
        <fullName evidence="2">Uncharacterized protein</fullName>
    </submittedName>
</protein>
<dbReference type="RefSeq" id="XP_013896873.1">
    <property type="nucleotide sequence ID" value="XM_014041419.1"/>
</dbReference>
<sequence>MEVAFLRRALADPSLRPAQRLHSAAALVGVTLFFVEDAAPRAPFIHSAWHLCSAGATNTIHALLADTEARLNGSHAPPDARKAAFMLPEPQRTGAGAGAGPPRPCEPRRELAVSPLQLPS</sequence>
<proteinExistence type="predicted"/>
<dbReference type="Proteomes" id="UP000054498">
    <property type="component" value="Unassembled WGS sequence"/>
</dbReference>
<dbReference type="EMBL" id="KK102401">
    <property type="protein sequence ID" value="KIY97853.1"/>
    <property type="molecule type" value="Genomic_DNA"/>
</dbReference>
<evidence type="ECO:0000313" key="2">
    <source>
        <dbReference type="EMBL" id="KIY97853.1"/>
    </source>
</evidence>
<feature type="region of interest" description="Disordered" evidence="1">
    <location>
        <begin position="72"/>
        <end position="120"/>
    </location>
</feature>
<keyword evidence="3" id="KW-1185">Reference proteome</keyword>
<dbReference type="STRING" id="145388.A0A0D2KQF2"/>
<evidence type="ECO:0000256" key="1">
    <source>
        <dbReference type="SAM" id="MobiDB-lite"/>
    </source>
</evidence>
<evidence type="ECO:0000313" key="3">
    <source>
        <dbReference type="Proteomes" id="UP000054498"/>
    </source>
</evidence>
<gene>
    <name evidence="2" type="ORF">MNEG_10108</name>
</gene>
<reference evidence="2 3" key="1">
    <citation type="journal article" date="2013" name="BMC Genomics">
        <title>Reconstruction of the lipid metabolism for the microalga Monoraphidium neglectum from its genome sequence reveals characteristics suitable for biofuel production.</title>
        <authorList>
            <person name="Bogen C."/>
            <person name="Al-Dilaimi A."/>
            <person name="Albersmeier A."/>
            <person name="Wichmann J."/>
            <person name="Grundmann M."/>
            <person name="Rupp O."/>
            <person name="Lauersen K.J."/>
            <person name="Blifernez-Klassen O."/>
            <person name="Kalinowski J."/>
            <person name="Goesmann A."/>
            <person name="Mussgnug J.H."/>
            <person name="Kruse O."/>
        </authorList>
    </citation>
    <scope>NUCLEOTIDE SEQUENCE [LARGE SCALE GENOMIC DNA]</scope>
    <source>
        <strain evidence="2 3">SAG 48.87</strain>
    </source>
</reference>
<dbReference type="KEGG" id="mng:MNEG_10108"/>
<name>A0A0D2KQF2_9CHLO</name>
<dbReference type="PANTHER" id="PTHR35100">
    <property type="entry name" value="FOLD PROTEIN"/>
    <property type="match status" value="1"/>
</dbReference>
<organism evidence="2 3">
    <name type="scientific">Monoraphidium neglectum</name>
    <dbReference type="NCBI Taxonomy" id="145388"/>
    <lineage>
        <taxon>Eukaryota</taxon>
        <taxon>Viridiplantae</taxon>
        <taxon>Chlorophyta</taxon>
        <taxon>core chlorophytes</taxon>
        <taxon>Chlorophyceae</taxon>
        <taxon>CS clade</taxon>
        <taxon>Sphaeropleales</taxon>
        <taxon>Selenastraceae</taxon>
        <taxon>Monoraphidium</taxon>
    </lineage>
</organism>
<dbReference type="OrthoDB" id="534610at2759"/>